<protein>
    <submittedName>
        <fullName evidence="1">Fatty acyl CoA synthetase</fullName>
    </submittedName>
</protein>
<evidence type="ECO:0000313" key="1">
    <source>
        <dbReference type="EMBL" id="TKS55386.1"/>
    </source>
</evidence>
<dbReference type="InterPro" id="IPR004564">
    <property type="entry name" value="OM_lipoprot_carrier_LolA-like"/>
</dbReference>
<accession>A0A4Z1R8R6</accession>
<sequence length="216" mass="23211">MLPYSVLAQPAATERPAVEAGWILERIARPAPVSTSFLEVRDSPMLKAPLRVSGEYQRPDDATLVREVQSPYRETTTIRGDQATIAREGRAPRRFKLTRAPELAALQASFGALLGGDRVALERHYTVRSQGVRERWILTMAPKDAALAARVREVALYGRGAELRCIETRPVDGEIQRTLLATAARAATPAHDGAALAALCHGEANAAAAPGGGRNG</sequence>
<dbReference type="AlphaFoldDB" id="A0A4Z1R8R6"/>
<organism evidence="1 2">
    <name type="scientific">Luteimonas yindakuii</name>
    <dbReference type="NCBI Taxonomy" id="2565782"/>
    <lineage>
        <taxon>Bacteria</taxon>
        <taxon>Pseudomonadati</taxon>
        <taxon>Pseudomonadota</taxon>
        <taxon>Gammaproteobacteria</taxon>
        <taxon>Lysobacterales</taxon>
        <taxon>Lysobacteraceae</taxon>
        <taxon>Luteimonas</taxon>
    </lineage>
</organism>
<dbReference type="EMBL" id="SPUH01000001">
    <property type="protein sequence ID" value="TKS55386.1"/>
    <property type="molecule type" value="Genomic_DNA"/>
</dbReference>
<dbReference type="Proteomes" id="UP000298681">
    <property type="component" value="Unassembled WGS sequence"/>
</dbReference>
<gene>
    <name evidence="1" type="ORF">E4582_09785</name>
</gene>
<dbReference type="Pfam" id="PF19574">
    <property type="entry name" value="LolA_3"/>
    <property type="match status" value="1"/>
</dbReference>
<name>A0A4Z1R8R6_9GAMM</name>
<keyword evidence="2" id="KW-1185">Reference proteome</keyword>
<dbReference type="Gene3D" id="2.50.20.10">
    <property type="entry name" value="Lipoprotein localisation LolA/LolB/LppX"/>
    <property type="match status" value="1"/>
</dbReference>
<reference evidence="1 2" key="1">
    <citation type="submission" date="2019-01" db="EMBL/GenBank/DDBJ databases">
        <authorList>
            <person name="Zhang S."/>
        </authorList>
    </citation>
    <scope>NUCLEOTIDE SEQUENCE [LARGE SCALE GENOMIC DNA]</scope>
    <source>
        <strain evidence="1 2">1626</strain>
    </source>
</reference>
<evidence type="ECO:0000313" key="2">
    <source>
        <dbReference type="Proteomes" id="UP000298681"/>
    </source>
</evidence>
<proteinExistence type="predicted"/>
<comment type="caution">
    <text evidence="1">The sequence shown here is derived from an EMBL/GenBank/DDBJ whole genome shotgun (WGS) entry which is preliminary data.</text>
</comment>